<proteinExistence type="predicted"/>
<dbReference type="OrthoDB" id="1426925at2759"/>
<dbReference type="Proteomes" id="UP000237105">
    <property type="component" value="Unassembled WGS sequence"/>
</dbReference>
<gene>
    <name evidence="2" type="ORF">PanWU01x14_081090</name>
</gene>
<sequence>LSIIRQGLEETLRSYLNRFTSELAKVNNLPEGRVLTLMMVEVRPKTKLWEELLEREYKTLEDFYQRVGRHLRVEFCQENLHKTTEKGGRDTTKDVTTINNKKSK</sequence>
<reference evidence="3" key="1">
    <citation type="submission" date="2016-06" db="EMBL/GenBank/DDBJ databases">
        <title>Parallel loss of symbiosis genes in relatives of nitrogen-fixing non-legume Parasponia.</title>
        <authorList>
            <person name="Van Velzen R."/>
            <person name="Holmer R."/>
            <person name="Bu F."/>
            <person name="Rutten L."/>
            <person name="Van Zeijl A."/>
            <person name="Liu W."/>
            <person name="Santuari L."/>
            <person name="Cao Q."/>
            <person name="Sharma T."/>
            <person name="Shen D."/>
            <person name="Roswanjaya Y."/>
            <person name="Wardhani T."/>
            <person name="Kalhor M.S."/>
            <person name="Jansen J."/>
            <person name="Van den Hoogen J."/>
            <person name="Gungor B."/>
            <person name="Hartog M."/>
            <person name="Hontelez J."/>
            <person name="Verver J."/>
            <person name="Yang W.-C."/>
            <person name="Schijlen E."/>
            <person name="Repin R."/>
            <person name="Schilthuizen M."/>
            <person name="Schranz E."/>
            <person name="Heidstra R."/>
            <person name="Miyata K."/>
            <person name="Fedorova E."/>
            <person name="Kohlen W."/>
            <person name="Bisseling T."/>
            <person name="Smit S."/>
            <person name="Geurts R."/>
        </authorList>
    </citation>
    <scope>NUCLEOTIDE SEQUENCE [LARGE SCALE GENOMIC DNA]</scope>
    <source>
        <strain evidence="3">cv. WU1-14</strain>
    </source>
</reference>
<comment type="caution">
    <text evidence="2">The sequence shown here is derived from an EMBL/GenBank/DDBJ whole genome shotgun (WGS) entry which is preliminary data.</text>
</comment>
<accession>A0A2P5DAY7</accession>
<dbReference type="EMBL" id="JXTB01000050">
    <property type="protein sequence ID" value="PON70440.1"/>
    <property type="molecule type" value="Genomic_DNA"/>
</dbReference>
<feature type="compositionally biased region" description="Polar residues" evidence="1">
    <location>
        <begin position="94"/>
        <end position="104"/>
    </location>
</feature>
<evidence type="ECO:0000313" key="3">
    <source>
        <dbReference type="Proteomes" id="UP000237105"/>
    </source>
</evidence>
<keyword evidence="3" id="KW-1185">Reference proteome</keyword>
<feature type="region of interest" description="Disordered" evidence="1">
    <location>
        <begin position="83"/>
        <end position="104"/>
    </location>
</feature>
<organism evidence="2 3">
    <name type="scientific">Parasponia andersonii</name>
    <name type="common">Sponia andersonii</name>
    <dbReference type="NCBI Taxonomy" id="3476"/>
    <lineage>
        <taxon>Eukaryota</taxon>
        <taxon>Viridiplantae</taxon>
        <taxon>Streptophyta</taxon>
        <taxon>Embryophyta</taxon>
        <taxon>Tracheophyta</taxon>
        <taxon>Spermatophyta</taxon>
        <taxon>Magnoliopsida</taxon>
        <taxon>eudicotyledons</taxon>
        <taxon>Gunneridae</taxon>
        <taxon>Pentapetalae</taxon>
        <taxon>rosids</taxon>
        <taxon>fabids</taxon>
        <taxon>Rosales</taxon>
        <taxon>Cannabaceae</taxon>
        <taxon>Parasponia</taxon>
    </lineage>
</organism>
<evidence type="ECO:0000256" key="1">
    <source>
        <dbReference type="SAM" id="MobiDB-lite"/>
    </source>
</evidence>
<feature type="compositionally biased region" description="Basic and acidic residues" evidence="1">
    <location>
        <begin position="83"/>
        <end position="93"/>
    </location>
</feature>
<feature type="non-terminal residue" evidence="2">
    <location>
        <position position="1"/>
    </location>
</feature>
<protein>
    <submittedName>
        <fullName evidence="2">Uncharacterized protein</fullName>
    </submittedName>
</protein>
<evidence type="ECO:0000313" key="2">
    <source>
        <dbReference type="EMBL" id="PON70440.1"/>
    </source>
</evidence>
<name>A0A2P5DAY7_PARAD</name>
<dbReference type="AlphaFoldDB" id="A0A2P5DAY7"/>